<keyword evidence="5" id="KW-1185">Reference proteome</keyword>
<proteinExistence type="predicted"/>
<feature type="coiled-coil region" evidence="1">
    <location>
        <begin position="190"/>
        <end position="217"/>
    </location>
</feature>
<feature type="region of interest" description="Disordered" evidence="2">
    <location>
        <begin position="95"/>
        <end position="114"/>
    </location>
</feature>
<dbReference type="AlphaFoldDB" id="A0A9K3L3J5"/>
<feature type="transmembrane region" description="Helical" evidence="3">
    <location>
        <begin position="43"/>
        <end position="63"/>
    </location>
</feature>
<dbReference type="Proteomes" id="UP000693970">
    <property type="component" value="Unassembled WGS sequence"/>
</dbReference>
<evidence type="ECO:0000256" key="2">
    <source>
        <dbReference type="SAM" id="MobiDB-lite"/>
    </source>
</evidence>
<gene>
    <name evidence="4" type="ORF">IV203_003521</name>
</gene>
<dbReference type="EMBL" id="JAGRRH010000016">
    <property type="protein sequence ID" value="KAG7354165.1"/>
    <property type="molecule type" value="Genomic_DNA"/>
</dbReference>
<feature type="region of interest" description="Disordered" evidence="2">
    <location>
        <begin position="1"/>
        <end position="37"/>
    </location>
</feature>
<organism evidence="4 5">
    <name type="scientific">Nitzschia inconspicua</name>
    <dbReference type="NCBI Taxonomy" id="303405"/>
    <lineage>
        <taxon>Eukaryota</taxon>
        <taxon>Sar</taxon>
        <taxon>Stramenopiles</taxon>
        <taxon>Ochrophyta</taxon>
        <taxon>Bacillariophyta</taxon>
        <taxon>Bacillariophyceae</taxon>
        <taxon>Bacillariophycidae</taxon>
        <taxon>Bacillariales</taxon>
        <taxon>Bacillariaceae</taxon>
        <taxon>Nitzschia</taxon>
    </lineage>
</organism>
<keyword evidence="1" id="KW-0175">Coiled coil</keyword>
<comment type="caution">
    <text evidence="4">The sequence shown here is derived from an EMBL/GenBank/DDBJ whole genome shotgun (WGS) entry which is preliminary data.</text>
</comment>
<keyword evidence="3" id="KW-0472">Membrane</keyword>
<name>A0A9K3L3J5_9STRA</name>
<evidence type="ECO:0000313" key="5">
    <source>
        <dbReference type="Proteomes" id="UP000693970"/>
    </source>
</evidence>
<evidence type="ECO:0000313" key="4">
    <source>
        <dbReference type="EMBL" id="KAG7354165.1"/>
    </source>
</evidence>
<accession>A0A9K3L3J5</accession>
<reference evidence="4" key="2">
    <citation type="submission" date="2021-04" db="EMBL/GenBank/DDBJ databases">
        <authorList>
            <person name="Podell S."/>
        </authorList>
    </citation>
    <scope>NUCLEOTIDE SEQUENCE</scope>
    <source>
        <strain evidence="4">Hildebrandi</strain>
    </source>
</reference>
<evidence type="ECO:0000256" key="3">
    <source>
        <dbReference type="SAM" id="Phobius"/>
    </source>
</evidence>
<dbReference type="OrthoDB" id="48561at2759"/>
<sequence length="227" mass="25478">MQRRVVPSTLSRPHGRSHNSSTTRTTNDDYRGGKPKNGGASPLITVLIISFLLIMAVMISIFFPAELKRAEEEAGRLAQKAMDVEHNMAERMMGPSVQKQPPLDSVSLSESSSANVEERLAASHAATARMEAQSSRWVDGEKKLKQKLQVLYDRQQQGHDLGVPVLTRWLGDDFPAYVTPDMGIDVAVWKKEVEAKYAEMRKEEEDWQAKMNTIIQQRERDIGITTA</sequence>
<keyword evidence="3" id="KW-1133">Transmembrane helix</keyword>
<protein>
    <submittedName>
        <fullName evidence="4">Uncharacterized protein</fullName>
    </submittedName>
</protein>
<keyword evidence="3" id="KW-0812">Transmembrane</keyword>
<reference evidence="4" key="1">
    <citation type="journal article" date="2021" name="Sci. Rep.">
        <title>Diploid genomic architecture of Nitzschia inconspicua, an elite biomass production diatom.</title>
        <authorList>
            <person name="Oliver A."/>
            <person name="Podell S."/>
            <person name="Pinowska A."/>
            <person name="Traller J.C."/>
            <person name="Smith S.R."/>
            <person name="McClure R."/>
            <person name="Beliaev A."/>
            <person name="Bohutskyi P."/>
            <person name="Hill E.A."/>
            <person name="Rabines A."/>
            <person name="Zheng H."/>
            <person name="Allen L.Z."/>
            <person name="Kuo A."/>
            <person name="Grigoriev I.V."/>
            <person name="Allen A.E."/>
            <person name="Hazlebeck D."/>
            <person name="Allen E.E."/>
        </authorList>
    </citation>
    <scope>NUCLEOTIDE SEQUENCE</scope>
    <source>
        <strain evidence="4">Hildebrandi</strain>
    </source>
</reference>
<evidence type="ECO:0000256" key="1">
    <source>
        <dbReference type="SAM" id="Coils"/>
    </source>
</evidence>